<dbReference type="AlphaFoldDB" id="A0A4Q0SX91"/>
<keyword evidence="2" id="KW-1185">Reference proteome</keyword>
<keyword evidence="1" id="KW-0808">Transferase</keyword>
<reference evidence="2" key="2">
    <citation type="submission" date="2019-02" db="EMBL/GenBank/DDBJ databases">
        <title>Granulicella sibirica sp. nov., a psychrotolerant acidobacterium isolated from an organic soil layer in forested tundra, West Siberia.</title>
        <authorList>
            <person name="Oshkin I.Y."/>
            <person name="Kulichevskaya I.S."/>
            <person name="Rijpstra W.I.C."/>
            <person name="Sinninghe Damste J.S."/>
            <person name="Rakitin A.L."/>
            <person name="Ravin N.V."/>
            <person name="Dedysh S.N."/>
        </authorList>
    </citation>
    <scope>NUCLEOTIDE SEQUENCE [LARGE SCALE GENOMIC DNA]</scope>
    <source>
        <strain evidence="2">AF10</strain>
    </source>
</reference>
<dbReference type="OrthoDB" id="9810303at2"/>
<evidence type="ECO:0000313" key="2">
    <source>
        <dbReference type="Proteomes" id="UP000289437"/>
    </source>
</evidence>
<dbReference type="RefSeq" id="WP_128913340.1">
    <property type="nucleotide sequence ID" value="NZ_RDSM01000002.1"/>
</dbReference>
<evidence type="ECO:0000313" key="1">
    <source>
        <dbReference type="EMBL" id="RXH55745.1"/>
    </source>
</evidence>
<organism evidence="1 2">
    <name type="scientific">Granulicella sibirica</name>
    <dbReference type="NCBI Taxonomy" id="2479048"/>
    <lineage>
        <taxon>Bacteria</taxon>
        <taxon>Pseudomonadati</taxon>
        <taxon>Acidobacteriota</taxon>
        <taxon>Terriglobia</taxon>
        <taxon>Terriglobales</taxon>
        <taxon>Acidobacteriaceae</taxon>
        <taxon>Granulicella</taxon>
    </lineage>
</organism>
<accession>A0A4Q0SX91</accession>
<gene>
    <name evidence="1" type="ORF">GRAN_2602</name>
</gene>
<dbReference type="NCBIfam" id="TIGR04282">
    <property type="entry name" value="glyco_like_cofC"/>
    <property type="match status" value="1"/>
</dbReference>
<name>A0A4Q0SX91_9BACT</name>
<reference evidence="1 2" key="1">
    <citation type="submission" date="2018-11" db="EMBL/GenBank/DDBJ databases">
        <authorList>
            <person name="Mardanov A.V."/>
            <person name="Ravin N.V."/>
            <person name="Dedysh S.N."/>
        </authorList>
    </citation>
    <scope>NUCLEOTIDE SEQUENCE [LARGE SCALE GENOMIC DNA]</scope>
    <source>
        <strain evidence="1 2">AF10</strain>
    </source>
</reference>
<sequence length="272" mass="28800">MPYTILKSDDDHSTATSERKAQCALAVMAKAPRPGKVKTRLSPPLTLAQSAALNVCFLKDTTENIATVAAQGAAAGLISYTPVGDESLFEGILPPSFALIAQRGDAFGERLLAAAEDILACGYGAVCLIDSDSPTVPAAAFEQAVAELAKPGDRVVLGPSHDGGYYLIGLKKAHPEPFERITWSTSTVCEETCERVKGAGLELVLLPTWYDVDDGATLAILGLELLEDTPPAFTSIPGYAASHTREFLRDLRSADDLAAQQTIAAELEEPVR</sequence>
<dbReference type="Proteomes" id="UP000289437">
    <property type="component" value="Unassembled WGS sequence"/>
</dbReference>
<dbReference type="PANTHER" id="PTHR36529">
    <property type="entry name" value="SLL1095 PROTEIN"/>
    <property type="match status" value="1"/>
</dbReference>
<comment type="caution">
    <text evidence="1">The sequence shown here is derived from an EMBL/GenBank/DDBJ whole genome shotgun (WGS) entry which is preliminary data.</text>
</comment>
<dbReference type="SUPFAM" id="SSF53448">
    <property type="entry name" value="Nucleotide-diphospho-sugar transferases"/>
    <property type="match status" value="1"/>
</dbReference>
<dbReference type="Gene3D" id="3.90.550.10">
    <property type="entry name" value="Spore Coat Polysaccharide Biosynthesis Protein SpsA, Chain A"/>
    <property type="match status" value="1"/>
</dbReference>
<dbReference type="PANTHER" id="PTHR36529:SF1">
    <property type="entry name" value="GLYCOSYLTRANSFERASE"/>
    <property type="match status" value="1"/>
</dbReference>
<dbReference type="InterPro" id="IPR018641">
    <property type="entry name" value="Trfase_1_rSAM/seldom-assoc"/>
</dbReference>
<dbReference type="InterPro" id="IPR029044">
    <property type="entry name" value="Nucleotide-diphossugar_trans"/>
</dbReference>
<dbReference type="EMBL" id="RDSM01000002">
    <property type="protein sequence ID" value="RXH55745.1"/>
    <property type="molecule type" value="Genomic_DNA"/>
</dbReference>
<dbReference type="Pfam" id="PF09837">
    <property type="entry name" value="DUF2064"/>
    <property type="match status" value="1"/>
</dbReference>
<proteinExistence type="predicted"/>
<protein>
    <submittedName>
        <fullName evidence="1">Glycosyltransferase</fullName>
    </submittedName>
</protein>
<dbReference type="GO" id="GO:0016740">
    <property type="term" value="F:transferase activity"/>
    <property type="evidence" value="ECO:0007669"/>
    <property type="project" value="UniProtKB-KW"/>
</dbReference>